<dbReference type="AlphaFoldDB" id="A0A4Y8JYY4"/>
<dbReference type="FunFam" id="3.40.1010.10:FF:000001">
    <property type="entry name" value="Siroheme synthase"/>
    <property type="match status" value="1"/>
</dbReference>
<dbReference type="Pfam" id="PF00590">
    <property type="entry name" value="TP_methylase"/>
    <property type="match status" value="1"/>
</dbReference>
<dbReference type="Proteomes" id="UP000297472">
    <property type="component" value="Unassembled WGS sequence"/>
</dbReference>
<dbReference type="Gene3D" id="3.40.1010.10">
    <property type="entry name" value="Cobalt-precorrin-4 Transmethylase, Domain 1"/>
    <property type="match status" value="1"/>
</dbReference>
<evidence type="ECO:0000256" key="6">
    <source>
        <dbReference type="ARBA" id="ARBA00023002"/>
    </source>
</evidence>
<evidence type="ECO:0000313" key="14">
    <source>
        <dbReference type="EMBL" id="TFD30012.1"/>
    </source>
</evidence>
<comment type="catalytic activity">
    <reaction evidence="11">
        <text>precorrin-2 + NAD(+) = sirohydrochlorin + NADH + 2 H(+)</text>
        <dbReference type="Rhea" id="RHEA:15613"/>
        <dbReference type="ChEBI" id="CHEBI:15378"/>
        <dbReference type="ChEBI" id="CHEBI:57540"/>
        <dbReference type="ChEBI" id="CHEBI:57945"/>
        <dbReference type="ChEBI" id="CHEBI:58351"/>
        <dbReference type="ChEBI" id="CHEBI:58827"/>
        <dbReference type="EC" id="1.3.1.76"/>
    </reaction>
</comment>
<dbReference type="NCBIfam" id="TIGR01470">
    <property type="entry name" value="cysG_Nterm"/>
    <property type="match status" value="1"/>
</dbReference>
<evidence type="ECO:0000256" key="12">
    <source>
        <dbReference type="PIRSR" id="PIRSR036426-1"/>
    </source>
</evidence>
<evidence type="ECO:0000256" key="1">
    <source>
        <dbReference type="ARBA" id="ARBA00005010"/>
    </source>
</evidence>
<dbReference type="Gene3D" id="3.40.50.720">
    <property type="entry name" value="NAD(P)-binding Rossmann-like Domain"/>
    <property type="match status" value="1"/>
</dbReference>
<evidence type="ECO:0000256" key="5">
    <source>
        <dbReference type="ARBA" id="ARBA00022691"/>
    </source>
</evidence>
<keyword evidence="7" id="KW-0520">NAD</keyword>
<keyword evidence="8" id="KW-0456">Lyase</keyword>
<dbReference type="PANTHER" id="PTHR45790:SF3">
    <property type="entry name" value="S-ADENOSYL-L-METHIONINE-DEPENDENT UROPORPHYRINOGEN III METHYLTRANSFERASE, CHLOROPLASTIC"/>
    <property type="match status" value="1"/>
</dbReference>
<dbReference type="InterPro" id="IPR035996">
    <property type="entry name" value="4pyrrol_Methylase_sf"/>
</dbReference>
<keyword evidence="5" id="KW-0949">S-adenosyl-L-methionine</keyword>
<sequence length="437" mass="44529">MSTDLYPLGLRLTGKAVLVVGGGAVAARRASALVQAGARVTVVAPVAGPDLRALLHTGALTWRERAYETDDLDGAWLAHTATGVTDVDARVAADADAARIWCVNAAEHRSSAAWVPAVSRRGDVTVAVSAGGDPRRAMALRDAVADGLDAGSLPLRHHRRPSGPGTVHLIGGGPGDPGLITVLGRRLLAEADVVIADRLGPRGLLGELDADVLVIDVGKLPGHHPVPQDEINALLVEHALAGRRVARLKGGDPYVLGRGGEEAAFCRSHGVPVEVVPGVTSAISVPAAAGIPVTHRGVANGFTVVTGHEQIATLPGGSDHTVLLLMGVSALAGSARVLATGNRGDGCPVAIIEDGYGPNQRVTIGTLATIAARAAERGVRSPAVVVVGDVVRLSPHFAPARRRGSSEPVPTVSVPPASALPVARPTVSALALRKAHS</sequence>
<dbReference type="InterPro" id="IPR050161">
    <property type="entry name" value="Siro_Cobalamin_biosynth"/>
</dbReference>
<dbReference type="GO" id="GO:0019354">
    <property type="term" value="P:siroheme biosynthetic process"/>
    <property type="evidence" value="ECO:0007669"/>
    <property type="project" value="UniProtKB-UniPathway"/>
</dbReference>
<accession>A0A4Y8JYY4</accession>
<feature type="active site" description="Proton acceptor" evidence="12">
    <location>
        <position position="197"/>
    </location>
</feature>
<comment type="caution">
    <text evidence="14">The sequence shown here is derived from an EMBL/GenBank/DDBJ whole genome shotgun (WGS) entry which is preliminary data.</text>
</comment>
<feature type="active site" description="Proton donor" evidence="12">
    <location>
        <position position="219"/>
    </location>
</feature>
<dbReference type="InterPro" id="IPR000878">
    <property type="entry name" value="4pyrrol_Mease"/>
</dbReference>
<keyword evidence="3 14" id="KW-0489">Methyltransferase</keyword>
<dbReference type="GO" id="GO:0051266">
    <property type="term" value="F:sirohydrochlorin ferrochelatase activity"/>
    <property type="evidence" value="ECO:0007669"/>
    <property type="project" value="InterPro"/>
</dbReference>
<dbReference type="InterPro" id="IPR036291">
    <property type="entry name" value="NAD(P)-bd_dom_sf"/>
</dbReference>
<dbReference type="UniPathway" id="UPA00262">
    <property type="reaction ID" value="UER00222"/>
</dbReference>
<dbReference type="Gene3D" id="3.30.950.10">
    <property type="entry name" value="Methyltransferase, Cobalt-precorrin-4 Transmethylase, Domain 2"/>
    <property type="match status" value="1"/>
</dbReference>
<dbReference type="EMBL" id="SOHA01000025">
    <property type="protein sequence ID" value="TFD30012.1"/>
    <property type="molecule type" value="Genomic_DNA"/>
</dbReference>
<dbReference type="InterPro" id="IPR006367">
    <property type="entry name" value="Sirohaem_synthase_N"/>
</dbReference>
<dbReference type="PIRSF" id="PIRSF036426">
    <property type="entry name" value="Sirohaem_synth"/>
    <property type="match status" value="1"/>
</dbReference>
<evidence type="ECO:0000256" key="9">
    <source>
        <dbReference type="ARBA" id="ARBA00023244"/>
    </source>
</evidence>
<dbReference type="InterPro" id="IPR006366">
    <property type="entry name" value="CobA/CysG_C"/>
</dbReference>
<dbReference type="RefSeq" id="WP_134424510.1">
    <property type="nucleotide sequence ID" value="NZ_SOHA01000025.1"/>
</dbReference>
<keyword evidence="4 14" id="KW-0808">Transferase</keyword>
<keyword evidence="15" id="KW-1185">Reference proteome</keyword>
<evidence type="ECO:0000259" key="13">
    <source>
        <dbReference type="Pfam" id="PF00590"/>
    </source>
</evidence>
<name>A0A4Y8JYY4_9MICO</name>
<feature type="domain" description="Tetrapyrrole methylase" evidence="13">
    <location>
        <begin position="166"/>
        <end position="370"/>
    </location>
</feature>
<dbReference type="CDD" id="cd11642">
    <property type="entry name" value="SUMT"/>
    <property type="match status" value="1"/>
</dbReference>
<keyword evidence="6" id="KW-0560">Oxidoreductase</keyword>
<dbReference type="GO" id="GO:0051287">
    <property type="term" value="F:NAD binding"/>
    <property type="evidence" value="ECO:0007669"/>
    <property type="project" value="InterPro"/>
</dbReference>
<keyword evidence="9" id="KW-0627">Porphyrin biosynthesis</keyword>
<dbReference type="GO" id="GO:0009236">
    <property type="term" value="P:cobalamin biosynthetic process"/>
    <property type="evidence" value="ECO:0007669"/>
    <property type="project" value="UniProtKB-KW"/>
</dbReference>
<dbReference type="OrthoDB" id="9815856at2"/>
<dbReference type="NCBIfam" id="TIGR01469">
    <property type="entry name" value="cobA_cysG_Cterm"/>
    <property type="match status" value="1"/>
</dbReference>
<protein>
    <submittedName>
        <fullName evidence="14">Uroporphyrinogen-III C-methyltransferase</fullName>
        <ecNumber evidence="14">2.1.1.107</ecNumber>
    </submittedName>
</protein>
<gene>
    <name evidence="14" type="primary">cobA</name>
    <name evidence="14" type="ORF">E3T49_08510</name>
</gene>
<evidence type="ECO:0000256" key="7">
    <source>
        <dbReference type="ARBA" id="ARBA00023027"/>
    </source>
</evidence>
<evidence type="ECO:0000256" key="10">
    <source>
        <dbReference type="ARBA" id="ARBA00023268"/>
    </source>
</evidence>
<evidence type="ECO:0000256" key="2">
    <source>
        <dbReference type="ARBA" id="ARBA00022573"/>
    </source>
</evidence>
<evidence type="ECO:0000256" key="11">
    <source>
        <dbReference type="ARBA" id="ARBA00047561"/>
    </source>
</evidence>
<dbReference type="NCBIfam" id="NF004790">
    <property type="entry name" value="PRK06136.1"/>
    <property type="match status" value="1"/>
</dbReference>
<organism evidence="14 15">
    <name type="scientific">Cryobacterium cryoconiti</name>
    <dbReference type="NCBI Taxonomy" id="1259239"/>
    <lineage>
        <taxon>Bacteria</taxon>
        <taxon>Bacillati</taxon>
        <taxon>Actinomycetota</taxon>
        <taxon>Actinomycetes</taxon>
        <taxon>Micrococcales</taxon>
        <taxon>Microbacteriaceae</taxon>
        <taxon>Cryobacterium</taxon>
    </lineage>
</organism>
<dbReference type="GO" id="GO:0032259">
    <property type="term" value="P:methylation"/>
    <property type="evidence" value="ECO:0007669"/>
    <property type="project" value="UniProtKB-KW"/>
</dbReference>
<dbReference type="PANTHER" id="PTHR45790">
    <property type="entry name" value="SIROHEME SYNTHASE-RELATED"/>
    <property type="match status" value="1"/>
</dbReference>
<evidence type="ECO:0000256" key="8">
    <source>
        <dbReference type="ARBA" id="ARBA00023239"/>
    </source>
</evidence>
<evidence type="ECO:0000313" key="15">
    <source>
        <dbReference type="Proteomes" id="UP000297472"/>
    </source>
</evidence>
<keyword evidence="10" id="KW-0511">Multifunctional enzyme</keyword>
<dbReference type="EC" id="2.1.1.107" evidence="14"/>
<dbReference type="SUPFAM" id="SSF51735">
    <property type="entry name" value="NAD(P)-binding Rossmann-fold domains"/>
    <property type="match status" value="1"/>
</dbReference>
<dbReference type="GO" id="GO:0043115">
    <property type="term" value="F:precorrin-2 dehydrogenase activity"/>
    <property type="evidence" value="ECO:0007669"/>
    <property type="project" value="UniProtKB-EC"/>
</dbReference>
<dbReference type="SUPFAM" id="SSF53790">
    <property type="entry name" value="Tetrapyrrole methylase"/>
    <property type="match status" value="1"/>
</dbReference>
<comment type="pathway">
    <text evidence="1">Porphyrin-containing compound metabolism; siroheme biosynthesis; sirohydrochlorin from precorrin-2: step 1/1.</text>
</comment>
<dbReference type="InterPro" id="IPR014776">
    <property type="entry name" value="4pyrrole_Mease_sub2"/>
</dbReference>
<evidence type="ECO:0000256" key="4">
    <source>
        <dbReference type="ARBA" id="ARBA00022679"/>
    </source>
</evidence>
<dbReference type="InterPro" id="IPR014777">
    <property type="entry name" value="4pyrrole_Mease_sub1"/>
</dbReference>
<keyword evidence="2" id="KW-0169">Cobalamin biosynthesis</keyword>
<dbReference type="GO" id="GO:0004851">
    <property type="term" value="F:uroporphyrin-III C-methyltransferase activity"/>
    <property type="evidence" value="ECO:0007669"/>
    <property type="project" value="UniProtKB-EC"/>
</dbReference>
<reference evidence="14 15" key="1">
    <citation type="submission" date="2019-03" db="EMBL/GenBank/DDBJ databases">
        <title>Genomics of glacier-inhabiting Cryobacterium strains.</title>
        <authorList>
            <person name="Liu Q."/>
            <person name="Xin Y.-H."/>
        </authorList>
    </citation>
    <scope>NUCLEOTIDE SEQUENCE [LARGE SCALE GENOMIC DNA]</scope>
    <source>
        <strain evidence="14 15">TMT1-51</strain>
    </source>
</reference>
<dbReference type="InterPro" id="IPR012409">
    <property type="entry name" value="Sirohaem_synth"/>
</dbReference>
<evidence type="ECO:0000256" key="3">
    <source>
        <dbReference type="ARBA" id="ARBA00022603"/>
    </source>
</evidence>
<proteinExistence type="predicted"/>
<dbReference type="Pfam" id="PF13241">
    <property type="entry name" value="NAD_binding_7"/>
    <property type="match status" value="1"/>
</dbReference>